<keyword evidence="2" id="KW-1185">Reference proteome</keyword>
<evidence type="ECO:0000313" key="1">
    <source>
        <dbReference type="EMBL" id="KAJ9106004.1"/>
    </source>
</evidence>
<dbReference type="EMBL" id="JASBWR010000031">
    <property type="protein sequence ID" value="KAJ9106004.1"/>
    <property type="molecule type" value="Genomic_DNA"/>
</dbReference>
<comment type="caution">
    <text evidence="1">The sequence shown here is derived from an EMBL/GenBank/DDBJ whole genome shotgun (WGS) entry which is preliminary data.</text>
</comment>
<sequence length="741" mass="82772">MSEVFAPAPTPESPLGRWRILSPKAGIRVSPYFLGGMSIGEAWKDFMGSMSKEQSFKLLDSFVEAGGNAIDTANNYQNEESEQWIGEWMEARGNRDQMVIATKYTTSYKAYALGKNEARNSVGNHKKSLYLSVRDSLKKLKTDYIDILYLHWWDHSTSIEEIMTSLHHLVQERKVLYLGISDTPAWIVAAANTFAEQRGLTPFVIYQGRWNVMIRDFEREILPMAQHFGLALAPWDTLGGGRLQSKKQLEERKKQGEKLRTMIGPAEQTEVEAKYSEVLSKIADAHQVDSVTTIALAYVMQKAPYVFPIVGGRKPEHMKSNIKALEIKLTDEQIKEIEAAFGRSSKPQCDPALPYFITDALSVSASSGPSRYNNPASTILPPFAISAEPYTFPIMTIYALYIYDRHCECIYYHDWHQTRKPQPPRQGGTYRRDVARYDEGGTGDGNAGGNGEQGEVDTRKGTVAGLPFDEQAKLVYGVLLSLRNMVKKLSGRDSEQFTAYRTSSYKFHLYTTPTNFHFIMMSDPLADSLRGVLRQLYVGPFVTYVVRNPLVDWDREGPEGKEAREKGVDNDLGARLQIGEKGWTPEEVMIESIDVYNPRPRLETVTEGRRRPRGPEWKRFVGLPMDVPARTGDGNGDVDQSTHLPLTATTTGKALVSALGEPSRKGGGIGWVDVWLEWEHVGGDGVGLHFSLEDPRGDEVVGAEEQRRGLGGVWDRAGGWVWGVCKMYATGKRADDSAGGS</sequence>
<evidence type="ECO:0000313" key="2">
    <source>
        <dbReference type="Proteomes" id="UP001241377"/>
    </source>
</evidence>
<gene>
    <name evidence="1" type="ORF">QFC19_003340</name>
</gene>
<dbReference type="Proteomes" id="UP001241377">
    <property type="component" value="Unassembled WGS sequence"/>
</dbReference>
<organism evidence="1 2">
    <name type="scientific">Naganishia cerealis</name>
    <dbReference type="NCBI Taxonomy" id="610337"/>
    <lineage>
        <taxon>Eukaryota</taxon>
        <taxon>Fungi</taxon>
        <taxon>Dikarya</taxon>
        <taxon>Basidiomycota</taxon>
        <taxon>Agaricomycotina</taxon>
        <taxon>Tremellomycetes</taxon>
        <taxon>Filobasidiales</taxon>
        <taxon>Filobasidiaceae</taxon>
        <taxon>Naganishia</taxon>
    </lineage>
</organism>
<accession>A0ACC2W487</accession>
<name>A0ACC2W487_9TREE</name>
<reference evidence="1" key="1">
    <citation type="submission" date="2023-04" db="EMBL/GenBank/DDBJ databases">
        <title>Draft Genome sequencing of Naganishia species isolated from polar environments using Oxford Nanopore Technology.</title>
        <authorList>
            <person name="Leo P."/>
            <person name="Venkateswaran K."/>
        </authorList>
    </citation>
    <scope>NUCLEOTIDE SEQUENCE</scope>
    <source>
        <strain evidence="1">MNA-CCFEE 5261</strain>
    </source>
</reference>
<protein>
    <submittedName>
        <fullName evidence="1">Uncharacterized protein</fullName>
    </submittedName>
</protein>
<proteinExistence type="predicted"/>